<proteinExistence type="predicted"/>
<reference evidence="2 3" key="1">
    <citation type="submission" date="2019-02" db="EMBL/GenBank/DDBJ databases">
        <title>Deep-cultivation of Planctomycetes and their phenomic and genomic characterization uncovers novel biology.</title>
        <authorList>
            <person name="Wiegand S."/>
            <person name="Jogler M."/>
            <person name="Boedeker C."/>
            <person name="Pinto D."/>
            <person name="Vollmers J."/>
            <person name="Rivas-Marin E."/>
            <person name="Kohn T."/>
            <person name="Peeters S.H."/>
            <person name="Heuer A."/>
            <person name="Rast P."/>
            <person name="Oberbeckmann S."/>
            <person name="Bunk B."/>
            <person name="Jeske O."/>
            <person name="Meyerdierks A."/>
            <person name="Storesund J.E."/>
            <person name="Kallscheuer N."/>
            <person name="Luecker S."/>
            <person name="Lage O.M."/>
            <person name="Pohl T."/>
            <person name="Merkel B.J."/>
            <person name="Hornburger P."/>
            <person name="Mueller R.-W."/>
            <person name="Bruemmer F."/>
            <person name="Labrenz M."/>
            <person name="Spormann A.M."/>
            <person name="Op Den Camp H."/>
            <person name="Overmann J."/>
            <person name="Amann R."/>
            <person name="Jetten M.S.M."/>
            <person name="Mascher T."/>
            <person name="Medema M.H."/>
            <person name="Devos D.P."/>
            <person name="Kaster A.-K."/>
            <person name="Ovreas L."/>
            <person name="Rohde M."/>
            <person name="Galperin M.Y."/>
            <person name="Jogler C."/>
        </authorList>
    </citation>
    <scope>NUCLEOTIDE SEQUENCE [LARGE SCALE GENOMIC DNA]</scope>
    <source>
        <strain evidence="2 3">Pla100</strain>
    </source>
</reference>
<protein>
    <recommendedName>
        <fullName evidence="4">Periplasmic heavy metal sensor</fullName>
    </recommendedName>
</protein>
<comment type="caution">
    <text evidence="2">The sequence shown here is derived from an EMBL/GenBank/DDBJ whole genome shotgun (WGS) entry which is preliminary data.</text>
</comment>
<keyword evidence="1" id="KW-0472">Membrane</keyword>
<gene>
    <name evidence="2" type="ORF">Pla100_30060</name>
</gene>
<dbReference type="AlphaFoldDB" id="A0A5C6AE65"/>
<keyword evidence="1" id="KW-1133">Transmembrane helix</keyword>
<evidence type="ECO:0008006" key="4">
    <source>
        <dbReference type="Google" id="ProtNLM"/>
    </source>
</evidence>
<evidence type="ECO:0000313" key="3">
    <source>
        <dbReference type="Proteomes" id="UP000316213"/>
    </source>
</evidence>
<sequence length="155" mass="17467">MNESTQSSSKSIPLQRWRRALPAWVQVCVLLLVFASGIGVGAVGASQYMLSRMQHYRENPEVFPEELSAKLQSRMNMSDDQTSKVRDIVTLRHGNITSLRDASAPGILQEFSLMEQEIADVLDPAQREQWHETADWVRKTFLPTDPAARDVGNPE</sequence>
<organism evidence="2 3">
    <name type="scientific">Neorhodopirellula pilleata</name>
    <dbReference type="NCBI Taxonomy" id="2714738"/>
    <lineage>
        <taxon>Bacteria</taxon>
        <taxon>Pseudomonadati</taxon>
        <taxon>Planctomycetota</taxon>
        <taxon>Planctomycetia</taxon>
        <taxon>Pirellulales</taxon>
        <taxon>Pirellulaceae</taxon>
        <taxon>Neorhodopirellula</taxon>
    </lineage>
</organism>
<dbReference type="RefSeq" id="WP_146578423.1">
    <property type="nucleotide sequence ID" value="NZ_SJPM01000005.1"/>
</dbReference>
<name>A0A5C6AE65_9BACT</name>
<keyword evidence="3" id="KW-1185">Reference proteome</keyword>
<accession>A0A5C6AE65</accession>
<evidence type="ECO:0000313" key="2">
    <source>
        <dbReference type="EMBL" id="TWT96523.1"/>
    </source>
</evidence>
<dbReference type="EMBL" id="SJPM01000005">
    <property type="protein sequence ID" value="TWT96523.1"/>
    <property type="molecule type" value="Genomic_DNA"/>
</dbReference>
<dbReference type="Proteomes" id="UP000316213">
    <property type="component" value="Unassembled WGS sequence"/>
</dbReference>
<evidence type="ECO:0000256" key="1">
    <source>
        <dbReference type="SAM" id="Phobius"/>
    </source>
</evidence>
<feature type="transmembrane region" description="Helical" evidence="1">
    <location>
        <begin position="23"/>
        <end position="45"/>
    </location>
</feature>
<keyword evidence="1" id="KW-0812">Transmembrane</keyword>